<comment type="catalytic activity">
    <reaction evidence="3">
        <text>[thioredoxin]-dithiol + NADP(+) = [thioredoxin]-disulfide + NADPH + H(+)</text>
        <dbReference type="Rhea" id="RHEA:20345"/>
        <dbReference type="Rhea" id="RHEA-COMP:10698"/>
        <dbReference type="Rhea" id="RHEA-COMP:10700"/>
        <dbReference type="ChEBI" id="CHEBI:15378"/>
        <dbReference type="ChEBI" id="CHEBI:29950"/>
        <dbReference type="ChEBI" id="CHEBI:50058"/>
        <dbReference type="ChEBI" id="CHEBI:57783"/>
        <dbReference type="ChEBI" id="CHEBI:58349"/>
        <dbReference type="EC" id="1.8.1.9"/>
    </reaction>
</comment>
<dbReference type="Gene3D" id="3.50.50.60">
    <property type="entry name" value="FAD/NAD(P)-binding domain"/>
    <property type="match status" value="2"/>
</dbReference>
<sequence length="544" mass="58100">MSDPMILLVTAENEEVLRAQFGRYAAEYAVTVAPSLEEGVALIRRAEEEGAPLALMVLDTTLPTPSLKHALHEQRALVPTARRLAVTPWPRFLEHAQALRHKVAMGAFDAHLLMPRGVRDEEFHSAVVELLNEWTATIAAPQVETVRIIAPPGEPVARELHDYLFRGGTPHGVHPPGPGDVGPYPQVVTQDRPPRHVPDVRTLARELVGRSDAASLADVDEVLDVVVVGAGPAGLAACVYAASEGLTTLALEAGAVGGQAGSSSMIRNYLGFPRGISGMRLSTRARSQAIRFGARFFPGWEAEELVPGEDGAPHRVRTEAGELLARTVVVATGVAYRRLGVPELEELVGRGVHYGAAMTAAREMEGQDVVVVGGGNSAGQAAVHLARFARSVTIAVRRPDLRSTMSAYLITEIAANPRITVEGSTRVVDGGAEDGDLAWLELERDGSRERRPVQGLFLLLGAEPHCEWLPDAVRRDAKGYVLTGRDVPGEDWRGGLPPAELETSVPGVFCAGDVRSGSMKRVASATGEGAGVVSRIHEHLARTD</sequence>
<reference evidence="6" key="1">
    <citation type="journal article" date="2019" name="Int. J. Syst. Evol. Microbiol.">
        <title>The Global Catalogue of Microorganisms (GCM) 10K type strain sequencing project: providing services to taxonomists for standard genome sequencing and annotation.</title>
        <authorList>
            <consortium name="The Broad Institute Genomics Platform"/>
            <consortium name="The Broad Institute Genome Sequencing Center for Infectious Disease"/>
            <person name="Wu L."/>
            <person name="Ma J."/>
        </authorList>
    </citation>
    <scope>NUCLEOTIDE SEQUENCE [LARGE SCALE GENOMIC DNA]</scope>
    <source>
        <strain evidence="6">JCM 11650</strain>
    </source>
</reference>
<dbReference type="Proteomes" id="UP001597280">
    <property type="component" value="Unassembled WGS sequence"/>
</dbReference>
<organism evidence="5 6">
    <name type="scientific">Brachybacterium rhamnosum</name>
    <dbReference type="NCBI Taxonomy" id="173361"/>
    <lineage>
        <taxon>Bacteria</taxon>
        <taxon>Bacillati</taxon>
        <taxon>Actinomycetota</taxon>
        <taxon>Actinomycetes</taxon>
        <taxon>Micrococcales</taxon>
        <taxon>Dermabacteraceae</taxon>
        <taxon>Brachybacterium</taxon>
    </lineage>
</organism>
<proteinExistence type="predicted"/>
<dbReference type="InterPro" id="IPR050097">
    <property type="entry name" value="Ferredoxin-NADP_redctase_2"/>
</dbReference>
<keyword evidence="6" id="KW-1185">Reference proteome</keyword>
<comment type="caution">
    <text evidence="5">The sequence shown here is derived from an EMBL/GenBank/DDBJ whole genome shotgun (WGS) entry which is preliminary data.</text>
</comment>
<keyword evidence="1" id="KW-0285">Flavoprotein</keyword>
<dbReference type="SUPFAM" id="SSF51905">
    <property type="entry name" value="FAD/NAD(P)-binding domain"/>
    <property type="match status" value="1"/>
</dbReference>
<evidence type="ECO:0000313" key="5">
    <source>
        <dbReference type="EMBL" id="MFD1834461.1"/>
    </source>
</evidence>
<dbReference type="Pfam" id="PF07992">
    <property type="entry name" value="Pyr_redox_2"/>
    <property type="match status" value="1"/>
</dbReference>
<gene>
    <name evidence="5" type="ORF">ACFSDA_05145</name>
</gene>
<keyword evidence="2" id="KW-0560">Oxidoreductase</keyword>
<evidence type="ECO:0000256" key="2">
    <source>
        <dbReference type="ARBA" id="ARBA00023002"/>
    </source>
</evidence>
<name>A0ABW4PUQ9_9MICO</name>
<evidence type="ECO:0000259" key="4">
    <source>
        <dbReference type="Pfam" id="PF07992"/>
    </source>
</evidence>
<dbReference type="InterPro" id="IPR036188">
    <property type="entry name" value="FAD/NAD-bd_sf"/>
</dbReference>
<dbReference type="RefSeq" id="WP_343903769.1">
    <property type="nucleotide sequence ID" value="NZ_BAAAIS010000002.1"/>
</dbReference>
<accession>A0ABW4PUQ9</accession>
<dbReference type="EMBL" id="JBHUFL010000002">
    <property type="protein sequence ID" value="MFD1834461.1"/>
    <property type="molecule type" value="Genomic_DNA"/>
</dbReference>
<dbReference type="PRINTS" id="PR00368">
    <property type="entry name" value="FADPNR"/>
</dbReference>
<evidence type="ECO:0000313" key="6">
    <source>
        <dbReference type="Proteomes" id="UP001597280"/>
    </source>
</evidence>
<evidence type="ECO:0000256" key="3">
    <source>
        <dbReference type="ARBA" id="ARBA00048132"/>
    </source>
</evidence>
<evidence type="ECO:0000256" key="1">
    <source>
        <dbReference type="ARBA" id="ARBA00022630"/>
    </source>
</evidence>
<dbReference type="PANTHER" id="PTHR48105">
    <property type="entry name" value="THIOREDOXIN REDUCTASE 1-RELATED-RELATED"/>
    <property type="match status" value="1"/>
</dbReference>
<dbReference type="PRINTS" id="PR00469">
    <property type="entry name" value="PNDRDTASEII"/>
</dbReference>
<feature type="domain" description="FAD/NAD(P)-binding" evidence="4">
    <location>
        <begin position="224"/>
        <end position="529"/>
    </location>
</feature>
<dbReference type="InterPro" id="IPR023753">
    <property type="entry name" value="FAD/NAD-binding_dom"/>
</dbReference>
<protein>
    <submittedName>
        <fullName evidence="5">FAD-dependent oxidoreductase</fullName>
    </submittedName>
</protein>